<protein>
    <submittedName>
        <fullName evidence="1">Uncharacterized protein</fullName>
    </submittedName>
</protein>
<sequence length="116" mass="12969">MASIHILLMPGISSSTVYLTQHAFHSSWPMYTLLYAVGLSQLYAHRPEPGRSADDDDHLQVSQNHRLQHLYIFWPEFSQPASIPASVTLQAIRGFSISYGPLTIRVSIGIRGSVDF</sequence>
<dbReference type="HOGENOM" id="CLU_2098580_0_0_1"/>
<gene>
    <name evidence="1" type="ORF">H103_04832</name>
</gene>
<dbReference type="AlphaFoldDB" id="A0A022W1K6"/>
<name>A0A022W1K6_TRIRU</name>
<reference evidence="1" key="1">
    <citation type="submission" date="2014-02" db="EMBL/GenBank/DDBJ databases">
        <title>The Genome Sequence of Trichophyton rubrum (morphotype fischeri) CBS 288.86.</title>
        <authorList>
            <consortium name="The Broad Institute Genomics Platform"/>
            <person name="Cuomo C.A."/>
            <person name="White T.C."/>
            <person name="Graser Y."/>
            <person name="Martinez-Rossi N."/>
            <person name="Heitman J."/>
            <person name="Young S.K."/>
            <person name="Zeng Q."/>
            <person name="Gargeya S."/>
            <person name="Abouelleil A."/>
            <person name="Alvarado L."/>
            <person name="Chapman S.B."/>
            <person name="Gainer-Dewar J."/>
            <person name="Goldberg J."/>
            <person name="Griggs A."/>
            <person name="Gujja S."/>
            <person name="Hansen M."/>
            <person name="Howarth C."/>
            <person name="Imamovic A."/>
            <person name="Larimer J."/>
            <person name="Martinez D."/>
            <person name="Murphy C."/>
            <person name="Pearson M.D."/>
            <person name="Persinoti G."/>
            <person name="Poon T."/>
            <person name="Priest M."/>
            <person name="Roberts A.D."/>
            <person name="Saif S."/>
            <person name="Shea T.D."/>
            <person name="Sykes S.N."/>
            <person name="Wortman J."/>
            <person name="Nusbaum C."/>
            <person name="Birren B."/>
        </authorList>
    </citation>
    <scope>NUCLEOTIDE SEQUENCE [LARGE SCALE GENOMIC DNA]</scope>
    <source>
        <strain evidence="1">CBS 288.86</strain>
    </source>
</reference>
<accession>A0A022W1K6</accession>
<evidence type="ECO:0000313" key="1">
    <source>
        <dbReference type="EMBL" id="EZF52129.1"/>
    </source>
</evidence>
<proteinExistence type="predicted"/>
<organism evidence="1">
    <name type="scientific">Trichophyton rubrum CBS 288.86</name>
    <dbReference type="NCBI Taxonomy" id="1215330"/>
    <lineage>
        <taxon>Eukaryota</taxon>
        <taxon>Fungi</taxon>
        <taxon>Dikarya</taxon>
        <taxon>Ascomycota</taxon>
        <taxon>Pezizomycotina</taxon>
        <taxon>Eurotiomycetes</taxon>
        <taxon>Eurotiomycetidae</taxon>
        <taxon>Onygenales</taxon>
        <taxon>Arthrodermataceae</taxon>
        <taxon>Trichophyton</taxon>
    </lineage>
</organism>
<dbReference type="EMBL" id="KK207857">
    <property type="protein sequence ID" value="EZF52129.1"/>
    <property type="molecule type" value="Genomic_DNA"/>
</dbReference>
<dbReference type="Proteomes" id="UP000023758">
    <property type="component" value="Unassembled WGS sequence"/>
</dbReference>